<evidence type="ECO:0000313" key="1">
    <source>
        <dbReference type="EMBL" id="MBX58460.1"/>
    </source>
</evidence>
<organism evidence="1">
    <name type="scientific">Rhizophora mucronata</name>
    <name type="common">Asiatic mangrove</name>
    <dbReference type="NCBI Taxonomy" id="61149"/>
    <lineage>
        <taxon>Eukaryota</taxon>
        <taxon>Viridiplantae</taxon>
        <taxon>Streptophyta</taxon>
        <taxon>Embryophyta</taxon>
        <taxon>Tracheophyta</taxon>
        <taxon>Spermatophyta</taxon>
        <taxon>Magnoliopsida</taxon>
        <taxon>eudicotyledons</taxon>
        <taxon>Gunneridae</taxon>
        <taxon>Pentapetalae</taxon>
        <taxon>rosids</taxon>
        <taxon>fabids</taxon>
        <taxon>Malpighiales</taxon>
        <taxon>Rhizophoraceae</taxon>
        <taxon>Rhizophora</taxon>
    </lineage>
</organism>
<protein>
    <submittedName>
        <fullName evidence="1">Uncharacterized protein</fullName>
    </submittedName>
</protein>
<dbReference type="AlphaFoldDB" id="A0A2P2PUP9"/>
<proteinExistence type="predicted"/>
<dbReference type="EMBL" id="GGEC01077976">
    <property type="protein sequence ID" value="MBX58460.1"/>
    <property type="molecule type" value="Transcribed_RNA"/>
</dbReference>
<name>A0A2P2PUP9_RHIMU</name>
<reference evidence="1" key="1">
    <citation type="submission" date="2018-02" db="EMBL/GenBank/DDBJ databases">
        <title>Rhizophora mucronata_Transcriptome.</title>
        <authorList>
            <person name="Meera S.P."/>
            <person name="Sreeshan A."/>
            <person name="Augustine A."/>
        </authorList>
    </citation>
    <scope>NUCLEOTIDE SEQUENCE</scope>
    <source>
        <tissue evidence="1">Leaf</tissue>
    </source>
</reference>
<sequence length="23" mass="2913">MSLHLKREKKKLHIYRVQYLIQS</sequence>
<accession>A0A2P2PUP9</accession>